<evidence type="ECO:0000313" key="1">
    <source>
        <dbReference type="EMBL" id="KAG0281258.1"/>
    </source>
</evidence>
<name>A0A9P6QML8_9FUNG</name>
<evidence type="ECO:0008006" key="3">
    <source>
        <dbReference type="Google" id="ProtNLM"/>
    </source>
</evidence>
<gene>
    <name evidence="1" type="ORF">BGZ97_009301</name>
</gene>
<dbReference type="AlphaFoldDB" id="A0A9P6QML8"/>
<organism evidence="1 2">
    <name type="scientific">Linnemannia gamsii</name>
    <dbReference type="NCBI Taxonomy" id="64522"/>
    <lineage>
        <taxon>Eukaryota</taxon>
        <taxon>Fungi</taxon>
        <taxon>Fungi incertae sedis</taxon>
        <taxon>Mucoromycota</taxon>
        <taxon>Mortierellomycotina</taxon>
        <taxon>Mortierellomycetes</taxon>
        <taxon>Mortierellales</taxon>
        <taxon>Mortierellaceae</taxon>
        <taxon>Linnemannia</taxon>
    </lineage>
</organism>
<dbReference type="OrthoDB" id="2433390at2759"/>
<dbReference type="EMBL" id="JAAAIN010004423">
    <property type="protein sequence ID" value="KAG0281258.1"/>
    <property type="molecule type" value="Genomic_DNA"/>
</dbReference>
<dbReference type="Proteomes" id="UP000823405">
    <property type="component" value="Unassembled WGS sequence"/>
</dbReference>
<proteinExistence type="predicted"/>
<evidence type="ECO:0000313" key="2">
    <source>
        <dbReference type="Proteomes" id="UP000823405"/>
    </source>
</evidence>
<feature type="non-terminal residue" evidence="1">
    <location>
        <position position="1"/>
    </location>
</feature>
<feature type="non-terminal residue" evidence="1">
    <location>
        <position position="69"/>
    </location>
</feature>
<protein>
    <recommendedName>
        <fullName evidence="3">Reverse transcriptase domain-containing protein</fullName>
    </recommendedName>
</protein>
<sequence length="69" mass="7998">GLREYGYQNRMAANEKIKRYYDQSFRVIRFSKGELVYVFNLAFVSGFGRKLTPRWLGPFEVVWVGGTGA</sequence>
<comment type="caution">
    <text evidence="1">The sequence shown here is derived from an EMBL/GenBank/DDBJ whole genome shotgun (WGS) entry which is preliminary data.</text>
</comment>
<keyword evidence="2" id="KW-1185">Reference proteome</keyword>
<reference evidence="1" key="1">
    <citation type="journal article" date="2020" name="Fungal Divers.">
        <title>Resolving the Mortierellaceae phylogeny through synthesis of multi-gene phylogenetics and phylogenomics.</title>
        <authorList>
            <person name="Vandepol N."/>
            <person name="Liber J."/>
            <person name="Desiro A."/>
            <person name="Na H."/>
            <person name="Kennedy M."/>
            <person name="Barry K."/>
            <person name="Grigoriev I.V."/>
            <person name="Miller A.N."/>
            <person name="O'Donnell K."/>
            <person name="Stajich J.E."/>
            <person name="Bonito G."/>
        </authorList>
    </citation>
    <scope>NUCLEOTIDE SEQUENCE</scope>
    <source>
        <strain evidence="1">NVP60</strain>
    </source>
</reference>
<accession>A0A9P6QML8</accession>